<sequence>MMVTRRISLEKIGDLQNKKFPESKFFVDFWHREKYREKLTVPILDEKGGPVDGKSQERFHKRDCYCEAAYYRYKPAVSLAEVTGNQMHLIPEFIKKGIKDGGFRKRFDERFIKYILVSVGQALSLLHESRIAYGNLRPDTISLTTDLNVILPRICYIEPQFSDSFRWRSPELVQMYNSISSESTISSKSQKNMEKKIRQRRVGIWMRGVVSCHRFGAVSRRRRPLINWDSVSNIFALQRVRSAWG</sequence>
<gene>
    <name evidence="1" type="ORF">ADEAN_001025600</name>
</gene>
<evidence type="ECO:0008006" key="3">
    <source>
        <dbReference type="Google" id="ProtNLM"/>
    </source>
</evidence>
<dbReference type="EMBL" id="LR877171">
    <property type="protein sequence ID" value="CAD2222709.1"/>
    <property type="molecule type" value="Genomic_DNA"/>
</dbReference>
<evidence type="ECO:0000313" key="1">
    <source>
        <dbReference type="EMBL" id="CAD2222709.1"/>
    </source>
</evidence>
<proteinExistence type="predicted"/>
<dbReference type="SUPFAM" id="SSF56112">
    <property type="entry name" value="Protein kinase-like (PK-like)"/>
    <property type="match status" value="1"/>
</dbReference>
<name>A0A7G2CTT6_9TRYP</name>
<dbReference type="Proteomes" id="UP000515908">
    <property type="component" value="Chromosome 27"/>
</dbReference>
<dbReference type="Gene3D" id="1.10.510.10">
    <property type="entry name" value="Transferase(Phosphotransferase) domain 1"/>
    <property type="match status" value="1"/>
</dbReference>
<keyword evidence="2" id="KW-1185">Reference proteome</keyword>
<organism evidence="1 2">
    <name type="scientific">Angomonas deanei</name>
    <dbReference type="NCBI Taxonomy" id="59799"/>
    <lineage>
        <taxon>Eukaryota</taxon>
        <taxon>Discoba</taxon>
        <taxon>Euglenozoa</taxon>
        <taxon>Kinetoplastea</taxon>
        <taxon>Metakinetoplastina</taxon>
        <taxon>Trypanosomatida</taxon>
        <taxon>Trypanosomatidae</taxon>
        <taxon>Strigomonadinae</taxon>
        <taxon>Angomonas</taxon>
    </lineage>
</organism>
<evidence type="ECO:0000313" key="2">
    <source>
        <dbReference type="Proteomes" id="UP000515908"/>
    </source>
</evidence>
<reference evidence="1 2" key="1">
    <citation type="submission" date="2020-08" db="EMBL/GenBank/DDBJ databases">
        <authorList>
            <person name="Newling K."/>
            <person name="Davey J."/>
            <person name="Forrester S."/>
        </authorList>
    </citation>
    <scope>NUCLEOTIDE SEQUENCE [LARGE SCALE GENOMIC DNA]</scope>
    <source>
        <strain evidence="2">Crithidia deanei Carvalho (ATCC PRA-265)</strain>
    </source>
</reference>
<dbReference type="InterPro" id="IPR011009">
    <property type="entry name" value="Kinase-like_dom_sf"/>
</dbReference>
<dbReference type="AlphaFoldDB" id="A0A7G2CTT6"/>
<accession>A0A7G2CTT6</accession>
<dbReference type="VEuPathDB" id="TriTrypDB:ADEAN_001025600"/>
<protein>
    <recommendedName>
        <fullName evidence="3">Protein kinase domain-containing protein</fullName>
    </recommendedName>
</protein>